<keyword evidence="1" id="KW-0732">Signal</keyword>
<dbReference type="InterPro" id="IPR036179">
    <property type="entry name" value="Ig-like_dom_sf"/>
</dbReference>
<sequence>ILWSCGRLTTSSRPTIESVPASVPDGGNVVLLVHNPPENMLGFIWYKWMNSFTRVEIGRYMLDKKSTQLGPAYSGRETLYSDGTLLLHGVTQKDPGSYTIEIMRTLLDSEEAIVKVQVDTSLPVFCNPLTSSPLMIQPVPRYPAEGESVLLQVHNLPEHLHSFYWYVGLNARIVQYFGDTNSFSWLPAYKRRGWMVYNNGSLMLQGVTEKDAGKYRLVFSTKGSEIERADVELHVKSK</sequence>
<dbReference type="OrthoDB" id="6353782at2759"/>
<evidence type="ECO:0000259" key="5">
    <source>
        <dbReference type="SMART" id="SM00409"/>
    </source>
</evidence>
<dbReference type="GO" id="GO:0009986">
    <property type="term" value="C:cell surface"/>
    <property type="evidence" value="ECO:0007669"/>
    <property type="project" value="TreeGrafter"/>
</dbReference>
<comment type="similarity">
    <text evidence="4">Belongs to the immunoglobulin superfamily. CEA family.</text>
</comment>
<dbReference type="Pfam" id="PF07686">
    <property type="entry name" value="V-set"/>
    <property type="match status" value="2"/>
</dbReference>
<dbReference type="EMBL" id="LZPO01052686">
    <property type="protein sequence ID" value="OBS73209.1"/>
    <property type="molecule type" value="Genomic_DNA"/>
</dbReference>
<proteinExistence type="inferred from homology"/>
<name>A0A1A6H4G6_NEOLE</name>
<organism evidence="6 7">
    <name type="scientific">Neotoma lepida</name>
    <name type="common">Desert woodrat</name>
    <dbReference type="NCBI Taxonomy" id="56216"/>
    <lineage>
        <taxon>Eukaryota</taxon>
        <taxon>Metazoa</taxon>
        <taxon>Chordata</taxon>
        <taxon>Craniata</taxon>
        <taxon>Vertebrata</taxon>
        <taxon>Euteleostomi</taxon>
        <taxon>Mammalia</taxon>
        <taxon>Eutheria</taxon>
        <taxon>Euarchontoglires</taxon>
        <taxon>Glires</taxon>
        <taxon>Rodentia</taxon>
        <taxon>Myomorpha</taxon>
        <taxon>Muroidea</taxon>
        <taxon>Cricetidae</taxon>
        <taxon>Neotominae</taxon>
        <taxon>Neotoma</taxon>
    </lineage>
</organism>
<protein>
    <recommendedName>
        <fullName evidence="5">Immunoglobulin domain-containing protein</fullName>
    </recommendedName>
</protein>
<evidence type="ECO:0000256" key="4">
    <source>
        <dbReference type="ARBA" id="ARBA00038222"/>
    </source>
</evidence>
<dbReference type="STRING" id="56216.A0A1A6H4G6"/>
<dbReference type="CDD" id="cd05774">
    <property type="entry name" value="IgV_CEACAM_D1"/>
    <property type="match status" value="1"/>
</dbReference>
<evidence type="ECO:0000256" key="1">
    <source>
        <dbReference type="ARBA" id="ARBA00022729"/>
    </source>
</evidence>
<dbReference type="SUPFAM" id="SSF48726">
    <property type="entry name" value="Immunoglobulin"/>
    <property type="match status" value="2"/>
</dbReference>
<evidence type="ECO:0000313" key="6">
    <source>
        <dbReference type="EMBL" id="OBS73209.1"/>
    </source>
</evidence>
<keyword evidence="7" id="KW-1185">Reference proteome</keyword>
<dbReference type="SMART" id="SM00409">
    <property type="entry name" value="IG"/>
    <property type="match status" value="2"/>
</dbReference>
<dbReference type="InterPro" id="IPR013106">
    <property type="entry name" value="Ig_V-set"/>
</dbReference>
<accession>A0A1A6H4G6</accession>
<feature type="domain" description="Immunoglobulin" evidence="5">
    <location>
        <begin position="18"/>
        <end position="119"/>
    </location>
</feature>
<dbReference type="AlphaFoldDB" id="A0A1A6H4G6"/>
<dbReference type="PANTHER" id="PTHR44427">
    <property type="entry name" value="CARCINOEMBRYONIC ANTIGEN-RELATED CELL ADHESION MOLECULE 19"/>
    <property type="match status" value="1"/>
</dbReference>
<dbReference type="GO" id="GO:0005886">
    <property type="term" value="C:plasma membrane"/>
    <property type="evidence" value="ECO:0007669"/>
    <property type="project" value="TreeGrafter"/>
</dbReference>
<gene>
    <name evidence="6" type="ORF">A6R68_12214</name>
</gene>
<feature type="domain" description="Immunoglobulin" evidence="5">
    <location>
        <begin position="138"/>
        <end position="236"/>
    </location>
</feature>
<dbReference type="InterPro" id="IPR003599">
    <property type="entry name" value="Ig_sub"/>
</dbReference>
<dbReference type="Proteomes" id="UP000092124">
    <property type="component" value="Unassembled WGS sequence"/>
</dbReference>
<keyword evidence="2" id="KW-0325">Glycoprotein</keyword>
<dbReference type="GO" id="GO:0002682">
    <property type="term" value="P:regulation of immune system process"/>
    <property type="evidence" value="ECO:0007669"/>
    <property type="project" value="TreeGrafter"/>
</dbReference>
<feature type="non-terminal residue" evidence="6">
    <location>
        <position position="1"/>
    </location>
</feature>
<dbReference type="InterPro" id="IPR050831">
    <property type="entry name" value="CEA_cell_adhesion"/>
</dbReference>
<feature type="non-terminal residue" evidence="6">
    <location>
        <position position="238"/>
    </location>
</feature>
<evidence type="ECO:0000256" key="2">
    <source>
        <dbReference type="ARBA" id="ARBA00023180"/>
    </source>
</evidence>
<dbReference type="GO" id="GO:0007165">
    <property type="term" value="P:signal transduction"/>
    <property type="evidence" value="ECO:0007669"/>
    <property type="project" value="TreeGrafter"/>
</dbReference>
<reference evidence="6 7" key="1">
    <citation type="submission" date="2016-06" db="EMBL/GenBank/DDBJ databases">
        <title>The Draft Genome Sequence and Annotation of the Desert Woodrat Neotoma lepida.</title>
        <authorList>
            <person name="Campbell M."/>
            <person name="Oakeson K.F."/>
            <person name="Yandell M."/>
            <person name="Halpert J.R."/>
            <person name="Dearing D."/>
        </authorList>
    </citation>
    <scope>NUCLEOTIDE SEQUENCE [LARGE SCALE GENOMIC DNA]</scope>
    <source>
        <strain evidence="6">417</strain>
        <tissue evidence="6">Liver</tissue>
    </source>
</reference>
<dbReference type="InterPro" id="IPR013783">
    <property type="entry name" value="Ig-like_fold"/>
</dbReference>
<evidence type="ECO:0000313" key="7">
    <source>
        <dbReference type="Proteomes" id="UP000092124"/>
    </source>
</evidence>
<dbReference type="Gene3D" id="2.60.40.10">
    <property type="entry name" value="Immunoglobulins"/>
    <property type="match status" value="2"/>
</dbReference>
<dbReference type="GO" id="GO:1990782">
    <property type="term" value="F:protein tyrosine kinase binding"/>
    <property type="evidence" value="ECO:0007669"/>
    <property type="project" value="TreeGrafter"/>
</dbReference>
<keyword evidence="3" id="KW-0393">Immunoglobulin domain</keyword>
<dbReference type="PANTHER" id="PTHR44427:SF1">
    <property type="entry name" value="CARCINOEMBRYONIC ANTIGEN-RELATED CELL ADHESION MOLECULE 1"/>
    <property type="match status" value="1"/>
</dbReference>
<comment type="caution">
    <text evidence="6">The sequence shown here is derived from an EMBL/GenBank/DDBJ whole genome shotgun (WGS) entry which is preliminary data.</text>
</comment>
<evidence type="ECO:0000256" key="3">
    <source>
        <dbReference type="ARBA" id="ARBA00023319"/>
    </source>
</evidence>